<accession>A0A0C2XT68</accession>
<name>A0A0C2XT68_SERVB</name>
<dbReference type="EMBL" id="KN824280">
    <property type="protein sequence ID" value="KIM32072.1"/>
    <property type="molecule type" value="Genomic_DNA"/>
</dbReference>
<proteinExistence type="predicted"/>
<dbReference type="GO" id="GO:0008270">
    <property type="term" value="F:zinc ion binding"/>
    <property type="evidence" value="ECO:0007669"/>
    <property type="project" value="InterPro"/>
</dbReference>
<gene>
    <name evidence="1" type="ORF">M408DRAFT_213288</name>
</gene>
<organism evidence="1 2">
    <name type="scientific">Serendipita vermifera MAFF 305830</name>
    <dbReference type="NCBI Taxonomy" id="933852"/>
    <lineage>
        <taxon>Eukaryota</taxon>
        <taxon>Fungi</taxon>
        <taxon>Dikarya</taxon>
        <taxon>Basidiomycota</taxon>
        <taxon>Agaricomycotina</taxon>
        <taxon>Agaricomycetes</taxon>
        <taxon>Sebacinales</taxon>
        <taxon>Serendipitaceae</taxon>
        <taxon>Serendipita</taxon>
    </lineage>
</organism>
<evidence type="ECO:0000313" key="2">
    <source>
        <dbReference type="Proteomes" id="UP000054097"/>
    </source>
</evidence>
<dbReference type="InterPro" id="IPR036864">
    <property type="entry name" value="Zn2-C6_fun-type_DNA-bd_sf"/>
</dbReference>
<dbReference type="AlphaFoldDB" id="A0A0C2XT68"/>
<sequence length="122" mass="13797">MSEMRISESLKPIREMAQKDPTNIESRATNKACIPCQQKGIKCPGSDGFTACKLCKTKHIKCYWNPIVESYEKATRLTMSGVMAMNDEIDRLIKATKEINEIRAEWLALVDAIGEVVPKLMY</sequence>
<dbReference type="SUPFAM" id="SSF57701">
    <property type="entry name" value="Zn2/Cys6 DNA-binding domain"/>
    <property type="match status" value="1"/>
</dbReference>
<evidence type="ECO:0008006" key="3">
    <source>
        <dbReference type="Google" id="ProtNLM"/>
    </source>
</evidence>
<dbReference type="Gene3D" id="4.10.240.10">
    <property type="entry name" value="Zn(2)-C6 fungal-type DNA-binding domain"/>
    <property type="match status" value="1"/>
</dbReference>
<reference evidence="1 2" key="1">
    <citation type="submission" date="2014-04" db="EMBL/GenBank/DDBJ databases">
        <authorList>
            <consortium name="DOE Joint Genome Institute"/>
            <person name="Kuo A."/>
            <person name="Zuccaro A."/>
            <person name="Kohler A."/>
            <person name="Nagy L.G."/>
            <person name="Floudas D."/>
            <person name="Copeland A."/>
            <person name="Barry K.W."/>
            <person name="Cichocki N."/>
            <person name="Veneault-Fourrey C."/>
            <person name="LaButti K."/>
            <person name="Lindquist E.A."/>
            <person name="Lipzen A."/>
            <person name="Lundell T."/>
            <person name="Morin E."/>
            <person name="Murat C."/>
            <person name="Sun H."/>
            <person name="Tunlid A."/>
            <person name="Henrissat B."/>
            <person name="Grigoriev I.V."/>
            <person name="Hibbett D.S."/>
            <person name="Martin F."/>
            <person name="Nordberg H.P."/>
            <person name="Cantor M.N."/>
            <person name="Hua S.X."/>
        </authorList>
    </citation>
    <scope>NUCLEOTIDE SEQUENCE [LARGE SCALE GENOMIC DNA]</scope>
    <source>
        <strain evidence="1 2">MAFF 305830</strain>
    </source>
</reference>
<protein>
    <recommendedName>
        <fullName evidence="3">Zn(2)-C6 fungal-type domain-containing protein</fullName>
    </recommendedName>
</protein>
<dbReference type="Proteomes" id="UP000054097">
    <property type="component" value="Unassembled WGS sequence"/>
</dbReference>
<keyword evidence="2" id="KW-1185">Reference proteome</keyword>
<reference evidence="2" key="2">
    <citation type="submission" date="2015-01" db="EMBL/GenBank/DDBJ databases">
        <title>Evolutionary Origins and Diversification of the Mycorrhizal Mutualists.</title>
        <authorList>
            <consortium name="DOE Joint Genome Institute"/>
            <consortium name="Mycorrhizal Genomics Consortium"/>
            <person name="Kohler A."/>
            <person name="Kuo A."/>
            <person name="Nagy L.G."/>
            <person name="Floudas D."/>
            <person name="Copeland A."/>
            <person name="Barry K.W."/>
            <person name="Cichocki N."/>
            <person name="Veneault-Fourrey C."/>
            <person name="LaButti K."/>
            <person name="Lindquist E.A."/>
            <person name="Lipzen A."/>
            <person name="Lundell T."/>
            <person name="Morin E."/>
            <person name="Murat C."/>
            <person name="Riley R."/>
            <person name="Ohm R."/>
            <person name="Sun H."/>
            <person name="Tunlid A."/>
            <person name="Henrissat B."/>
            <person name="Grigoriev I.V."/>
            <person name="Hibbett D.S."/>
            <person name="Martin F."/>
        </authorList>
    </citation>
    <scope>NUCLEOTIDE SEQUENCE [LARGE SCALE GENOMIC DNA]</scope>
    <source>
        <strain evidence="2">MAFF 305830</strain>
    </source>
</reference>
<dbReference type="GO" id="GO:0000981">
    <property type="term" value="F:DNA-binding transcription factor activity, RNA polymerase II-specific"/>
    <property type="evidence" value="ECO:0007669"/>
    <property type="project" value="InterPro"/>
</dbReference>
<evidence type="ECO:0000313" key="1">
    <source>
        <dbReference type="EMBL" id="KIM32072.1"/>
    </source>
</evidence>
<dbReference type="HOGENOM" id="CLU_2028168_0_0_1"/>